<evidence type="ECO:0000256" key="6">
    <source>
        <dbReference type="ARBA" id="ARBA00022840"/>
    </source>
</evidence>
<evidence type="ECO:0000256" key="1">
    <source>
        <dbReference type="ARBA" id="ARBA00001946"/>
    </source>
</evidence>
<accession>A0A840X8H8</accession>
<name>A0A840X8H8_9MICO</name>
<keyword evidence="7" id="KW-0594">Phospholipid biosynthesis</keyword>
<keyword evidence="11" id="KW-1185">Reference proteome</keyword>
<feature type="domain" description="DAGKc" evidence="9">
    <location>
        <begin position="3"/>
        <end position="137"/>
    </location>
</feature>
<evidence type="ECO:0000256" key="8">
    <source>
        <dbReference type="ARBA" id="ARBA00023264"/>
    </source>
</evidence>
<dbReference type="SUPFAM" id="SSF111331">
    <property type="entry name" value="NAD kinase/diacylglycerol kinase-like"/>
    <property type="match status" value="1"/>
</dbReference>
<dbReference type="GO" id="GO:0008654">
    <property type="term" value="P:phospholipid biosynthetic process"/>
    <property type="evidence" value="ECO:0007669"/>
    <property type="project" value="UniProtKB-KW"/>
</dbReference>
<dbReference type="RefSeq" id="WP_153981872.1">
    <property type="nucleotide sequence ID" value="NZ_BAAANZ010000003.1"/>
</dbReference>
<keyword evidence="3 10" id="KW-0808">Transferase</keyword>
<proteinExistence type="inferred from homology"/>
<dbReference type="SMART" id="SM00046">
    <property type="entry name" value="DAGKc"/>
    <property type="match status" value="1"/>
</dbReference>
<keyword evidence="7" id="KW-0443">Lipid metabolism</keyword>
<evidence type="ECO:0000259" key="9">
    <source>
        <dbReference type="PROSITE" id="PS50146"/>
    </source>
</evidence>
<dbReference type="PANTHER" id="PTHR12358:SF106">
    <property type="entry name" value="LIPID KINASE YEGS"/>
    <property type="match status" value="1"/>
</dbReference>
<dbReference type="Gene3D" id="3.40.50.10330">
    <property type="entry name" value="Probable inorganic polyphosphate/atp-NAD kinase, domain 1"/>
    <property type="match status" value="1"/>
</dbReference>
<dbReference type="EMBL" id="JACHBS010000001">
    <property type="protein sequence ID" value="MBB5618670.1"/>
    <property type="molecule type" value="Genomic_DNA"/>
</dbReference>
<dbReference type="GO" id="GO:0005524">
    <property type="term" value="F:ATP binding"/>
    <property type="evidence" value="ECO:0007669"/>
    <property type="project" value="UniProtKB-KW"/>
</dbReference>
<keyword evidence="7" id="KW-0444">Lipid biosynthesis</keyword>
<evidence type="ECO:0000256" key="3">
    <source>
        <dbReference type="ARBA" id="ARBA00022679"/>
    </source>
</evidence>
<dbReference type="Pfam" id="PF00781">
    <property type="entry name" value="DAGK_cat"/>
    <property type="match status" value="1"/>
</dbReference>
<dbReference type="PROSITE" id="PS50146">
    <property type="entry name" value="DAGK"/>
    <property type="match status" value="1"/>
</dbReference>
<evidence type="ECO:0000256" key="7">
    <source>
        <dbReference type="ARBA" id="ARBA00023209"/>
    </source>
</evidence>
<dbReference type="GO" id="GO:0004143">
    <property type="term" value="F:ATP-dependent diacylglycerol kinase activity"/>
    <property type="evidence" value="ECO:0007669"/>
    <property type="project" value="UniProtKB-EC"/>
</dbReference>
<dbReference type="GO" id="GO:0005886">
    <property type="term" value="C:plasma membrane"/>
    <property type="evidence" value="ECO:0007669"/>
    <property type="project" value="TreeGrafter"/>
</dbReference>
<reference evidence="10 11" key="1">
    <citation type="submission" date="2020-08" db="EMBL/GenBank/DDBJ databases">
        <title>Sequencing the genomes of 1000 actinobacteria strains.</title>
        <authorList>
            <person name="Klenk H.-P."/>
        </authorList>
    </citation>
    <scope>NUCLEOTIDE SEQUENCE [LARGE SCALE GENOMIC DNA]</scope>
    <source>
        <strain evidence="10 11">DSM 23889</strain>
    </source>
</reference>
<dbReference type="InterPro" id="IPR045540">
    <property type="entry name" value="YegS/DAGK_C"/>
</dbReference>
<dbReference type="InterPro" id="IPR016064">
    <property type="entry name" value="NAD/diacylglycerol_kinase_sf"/>
</dbReference>
<comment type="caution">
    <text evidence="10">The sequence shown here is derived from an EMBL/GenBank/DDBJ whole genome shotgun (WGS) entry which is preliminary data.</text>
</comment>
<evidence type="ECO:0000256" key="2">
    <source>
        <dbReference type="ARBA" id="ARBA00005983"/>
    </source>
</evidence>
<dbReference type="InterPro" id="IPR001206">
    <property type="entry name" value="Diacylglycerol_kinase_cat_dom"/>
</dbReference>
<dbReference type="Proteomes" id="UP000552883">
    <property type="component" value="Unassembled WGS sequence"/>
</dbReference>
<keyword evidence="5 10" id="KW-0418">Kinase</keyword>
<evidence type="ECO:0000313" key="11">
    <source>
        <dbReference type="Proteomes" id="UP000552883"/>
    </source>
</evidence>
<dbReference type="EC" id="2.7.1.107" evidence="10"/>
<comment type="similarity">
    <text evidence="2">Belongs to the diacylglycerol/lipid kinase family.</text>
</comment>
<dbReference type="AlphaFoldDB" id="A0A840X8H8"/>
<dbReference type="Pfam" id="PF19279">
    <property type="entry name" value="YegS_C"/>
    <property type="match status" value="1"/>
</dbReference>
<evidence type="ECO:0000256" key="4">
    <source>
        <dbReference type="ARBA" id="ARBA00022741"/>
    </source>
</evidence>
<dbReference type="Gene3D" id="2.60.200.40">
    <property type="match status" value="1"/>
</dbReference>
<organism evidence="10 11">
    <name type="scientific">Microcella frigidaquae</name>
    <dbReference type="NCBI Taxonomy" id="424758"/>
    <lineage>
        <taxon>Bacteria</taxon>
        <taxon>Bacillati</taxon>
        <taxon>Actinomycetota</taxon>
        <taxon>Actinomycetes</taxon>
        <taxon>Micrococcales</taxon>
        <taxon>Microbacteriaceae</taxon>
        <taxon>Microcella</taxon>
    </lineage>
</organism>
<sequence length="315" mass="33112">MTSSSKRIVVAINPHASFGRGREVGPAVVTTLRALGHDVTSLIEPDFLQLLEAAREAVRTKPDALVVVGGDGMVNLGVLALEGSRVPLGLVPSGTGNDMARGLGIPVGDTEAAIAHLVAALDRPPRVIDAGSIGFDLLDVPADSVEVGRGGRGRSRFACILSAGFDALVNERANRMTRPRGRSRYTIALLIELATLRPIDYTLTLDGVVHHEKALLVAVANNLSFGGGMKVAPDAQLDDGLFDVVLVRPLGRLAFLRIYPRVFAGTHVTDPRVVVHRAAAVRVEADGVVAYADGERIAPLPVDISMDAGGLRVVA</sequence>
<keyword evidence="6" id="KW-0067">ATP-binding</keyword>
<dbReference type="PANTHER" id="PTHR12358">
    <property type="entry name" value="SPHINGOSINE KINASE"/>
    <property type="match status" value="1"/>
</dbReference>
<comment type="cofactor">
    <cofactor evidence="1">
        <name>Mg(2+)</name>
        <dbReference type="ChEBI" id="CHEBI:18420"/>
    </cofactor>
</comment>
<protein>
    <submittedName>
        <fullName evidence="10">Diacylglycerol kinase (ATP)</fullName>
        <ecNumber evidence="10">2.7.1.107</ecNumber>
    </submittedName>
</protein>
<keyword evidence="8" id="KW-1208">Phospholipid metabolism</keyword>
<evidence type="ECO:0000256" key="5">
    <source>
        <dbReference type="ARBA" id="ARBA00022777"/>
    </source>
</evidence>
<keyword evidence="4" id="KW-0547">Nucleotide-binding</keyword>
<evidence type="ECO:0000313" key="10">
    <source>
        <dbReference type="EMBL" id="MBB5618670.1"/>
    </source>
</evidence>
<dbReference type="InterPro" id="IPR050187">
    <property type="entry name" value="Lipid_Phosphate_FormReg"/>
</dbReference>
<gene>
    <name evidence="10" type="ORF">BJ959_002166</name>
</gene>
<dbReference type="OrthoDB" id="142078at2"/>
<dbReference type="InterPro" id="IPR017438">
    <property type="entry name" value="ATP-NAD_kinase_N"/>
</dbReference>